<dbReference type="Pfam" id="PF07519">
    <property type="entry name" value="Tannase"/>
    <property type="match status" value="1"/>
</dbReference>
<evidence type="ECO:0000256" key="3">
    <source>
        <dbReference type="ARBA" id="ARBA00022801"/>
    </source>
</evidence>
<keyword evidence="7" id="KW-1185">Reference proteome</keyword>
<proteinExistence type="inferred from homology"/>
<evidence type="ECO:0000256" key="5">
    <source>
        <dbReference type="RuleBase" id="RU361238"/>
    </source>
</evidence>
<dbReference type="eggNOG" id="ENOG502QPXZ">
    <property type="taxonomic scope" value="Eukaryota"/>
</dbReference>
<keyword evidence="3 5" id="KW-0378">Hydrolase</keyword>
<name>W9WQP9_9EURO</name>
<dbReference type="GO" id="GO:0052689">
    <property type="term" value="F:carboxylic ester hydrolase activity"/>
    <property type="evidence" value="ECO:0007669"/>
    <property type="project" value="UniProtKB-KW"/>
</dbReference>
<accession>W9WQP9</accession>
<comment type="caution">
    <text evidence="6">The sequence shown here is derived from an EMBL/GenBank/DDBJ whole genome shotgun (WGS) entry which is preliminary data.</text>
</comment>
<evidence type="ECO:0000256" key="1">
    <source>
        <dbReference type="ARBA" id="ARBA00022487"/>
    </source>
</evidence>
<dbReference type="Proteomes" id="UP000019471">
    <property type="component" value="Unassembled WGS sequence"/>
</dbReference>
<dbReference type="EC" id="3.1.1.-" evidence="5"/>
<organism evidence="6 7">
    <name type="scientific">Cladophialophora psammophila CBS 110553</name>
    <dbReference type="NCBI Taxonomy" id="1182543"/>
    <lineage>
        <taxon>Eukaryota</taxon>
        <taxon>Fungi</taxon>
        <taxon>Dikarya</taxon>
        <taxon>Ascomycota</taxon>
        <taxon>Pezizomycotina</taxon>
        <taxon>Eurotiomycetes</taxon>
        <taxon>Chaetothyriomycetidae</taxon>
        <taxon>Chaetothyriales</taxon>
        <taxon>Herpotrichiellaceae</taxon>
        <taxon>Cladophialophora</taxon>
    </lineage>
</organism>
<dbReference type="GeneID" id="19194318"/>
<comment type="similarity">
    <text evidence="5">Belongs to the tannase family.</text>
</comment>
<keyword evidence="4" id="KW-1015">Disulfide bond</keyword>
<evidence type="ECO:0000256" key="2">
    <source>
        <dbReference type="ARBA" id="ARBA00022729"/>
    </source>
</evidence>
<dbReference type="EMBL" id="AMGX01000017">
    <property type="protein sequence ID" value="EXJ66976.1"/>
    <property type="molecule type" value="Genomic_DNA"/>
</dbReference>
<gene>
    <name evidence="6" type="ORF">A1O5_09622</name>
</gene>
<dbReference type="InterPro" id="IPR011118">
    <property type="entry name" value="Tannase/feruloyl_esterase"/>
</dbReference>
<keyword evidence="1" id="KW-0719">Serine esterase</keyword>
<dbReference type="AlphaFoldDB" id="W9WQP9"/>
<reference evidence="6 7" key="1">
    <citation type="submission" date="2013-03" db="EMBL/GenBank/DDBJ databases">
        <title>The Genome Sequence of Cladophialophora psammophila CBS 110553.</title>
        <authorList>
            <consortium name="The Broad Institute Genomics Platform"/>
            <person name="Cuomo C."/>
            <person name="de Hoog S."/>
            <person name="Gorbushina A."/>
            <person name="Walker B."/>
            <person name="Young S.K."/>
            <person name="Zeng Q."/>
            <person name="Gargeya S."/>
            <person name="Fitzgerald M."/>
            <person name="Haas B."/>
            <person name="Abouelleil A."/>
            <person name="Allen A.W."/>
            <person name="Alvarado L."/>
            <person name="Arachchi H.M."/>
            <person name="Berlin A.M."/>
            <person name="Chapman S.B."/>
            <person name="Gainer-Dewar J."/>
            <person name="Goldberg J."/>
            <person name="Griggs A."/>
            <person name="Gujja S."/>
            <person name="Hansen M."/>
            <person name="Howarth C."/>
            <person name="Imamovic A."/>
            <person name="Ireland A."/>
            <person name="Larimer J."/>
            <person name="McCowan C."/>
            <person name="Murphy C."/>
            <person name="Pearson M."/>
            <person name="Poon T.W."/>
            <person name="Priest M."/>
            <person name="Roberts A."/>
            <person name="Saif S."/>
            <person name="Shea T."/>
            <person name="Sisk P."/>
            <person name="Sykes S."/>
            <person name="Wortman J."/>
            <person name="Nusbaum C."/>
            <person name="Birren B."/>
        </authorList>
    </citation>
    <scope>NUCLEOTIDE SEQUENCE [LARGE SCALE GENOMIC DNA]</scope>
    <source>
        <strain evidence="6 7">CBS 110553</strain>
    </source>
</reference>
<evidence type="ECO:0000313" key="7">
    <source>
        <dbReference type="Proteomes" id="UP000019471"/>
    </source>
</evidence>
<dbReference type="RefSeq" id="XP_007748391.1">
    <property type="nucleotide sequence ID" value="XM_007750201.1"/>
</dbReference>
<keyword evidence="2" id="KW-0732">Signal</keyword>
<evidence type="ECO:0000313" key="6">
    <source>
        <dbReference type="EMBL" id="EXJ66976.1"/>
    </source>
</evidence>
<sequence>MGAAGIPLDDWYRLFLIPGMQNCQGTAFGAPYYIVSAPQPFELGQDVWSGSGFSDPKHGALLALLGWRENGTAPESIIGTKFINETVTAGVRRQRSISMYPMQAKCRGKEDPDLAENWHCQLLY</sequence>
<dbReference type="HOGENOM" id="CLU_2158198_0_0_1"/>
<evidence type="ECO:0000256" key="4">
    <source>
        <dbReference type="ARBA" id="ARBA00023157"/>
    </source>
</evidence>
<dbReference type="OrthoDB" id="3039123at2759"/>
<protein>
    <recommendedName>
        <fullName evidence="5">Carboxylic ester hydrolase</fullName>
        <ecNumber evidence="5">3.1.1.-</ecNumber>
    </recommendedName>
</protein>
<dbReference type="PANTHER" id="PTHR33938">
    <property type="entry name" value="FERULOYL ESTERASE B-RELATED"/>
    <property type="match status" value="1"/>
</dbReference>
<dbReference type="STRING" id="1182543.W9WQP9"/>
<dbReference type="PANTHER" id="PTHR33938:SF2">
    <property type="entry name" value="CARBOXYLIC ESTER HYDROLASE"/>
    <property type="match status" value="1"/>
</dbReference>